<gene>
    <name evidence="1" type="ORF">RMSM_03500</name>
</gene>
<evidence type="ECO:0000313" key="1">
    <source>
        <dbReference type="EMBL" id="EMI19574.1"/>
    </source>
</evidence>
<dbReference type="PATRIC" id="fig|1265738.3.peg.3498"/>
<organism evidence="1 2">
    <name type="scientific">Rhodopirellula maiorica SM1</name>
    <dbReference type="NCBI Taxonomy" id="1265738"/>
    <lineage>
        <taxon>Bacteria</taxon>
        <taxon>Pseudomonadati</taxon>
        <taxon>Planctomycetota</taxon>
        <taxon>Planctomycetia</taxon>
        <taxon>Pirellulales</taxon>
        <taxon>Pirellulaceae</taxon>
        <taxon>Novipirellula</taxon>
    </lineage>
</organism>
<proteinExistence type="predicted"/>
<sequence>MLFFFMGRPCGVHFFAAGWLPYHYGILLTDLDSHGRVQARKVHQN</sequence>
<name>M5S075_9BACT</name>
<accession>M5S075</accession>
<dbReference type="Proteomes" id="UP000011991">
    <property type="component" value="Unassembled WGS sequence"/>
</dbReference>
<keyword evidence="2" id="KW-1185">Reference proteome</keyword>
<dbReference type="AlphaFoldDB" id="M5S075"/>
<dbReference type="EMBL" id="ANOG01000505">
    <property type="protein sequence ID" value="EMI19574.1"/>
    <property type="molecule type" value="Genomic_DNA"/>
</dbReference>
<dbReference type="RefSeq" id="WP_008698201.1">
    <property type="nucleotide sequence ID" value="NZ_ANOG01000505.1"/>
</dbReference>
<reference evidence="1 2" key="1">
    <citation type="journal article" date="2013" name="Mar. Genomics">
        <title>Expression of sulfatases in Rhodopirellula baltica and the diversity of sulfatases in the genus Rhodopirellula.</title>
        <authorList>
            <person name="Wegner C.E."/>
            <person name="Richter-Heitmann T."/>
            <person name="Klindworth A."/>
            <person name="Klockow C."/>
            <person name="Richter M."/>
            <person name="Achstetter T."/>
            <person name="Glockner F.O."/>
            <person name="Harder J."/>
        </authorList>
    </citation>
    <scope>NUCLEOTIDE SEQUENCE [LARGE SCALE GENOMIC DNA]</scope>
    <source>
        <strain evidence="1 2">SM1</strain>
    </source>
</reference>
<evidence type="ECO:0000313" key="2">
    <source>
        <dbReference type="Proteomes" id="UP000011991"/>
    </source>
</evidence>
<comment type="caution">
    <text evidence="1">The sequence shown here is derived from an EMBL/GenBank/DDBJ whole genome shotgun (WGS) entry which is preliminary data.</text>
</comment>
<protein>
    <submittedName>
        <fullName evidence="1">Uncharacterized protein</fullName>
    </submittedName>
</protein>